<comment type="catalytic activity">
    <reaction evidence="7">
        <text>a peptidoglycan chain = a peptidoglycan chain with N-acetyl-1,6-anhydromuramyl-[peptide] at the reducing end + a peptidoglycan chain with N-acetylglucosamine at the non-reducing end.</text>
        <dbReference type="EC" id="4.2.2.29"/>
    </reaction>
</comment>
<dbReference type="PANTHER" id="PTHR30518:SF2">
    <property type="entry name" value="ENDOLYTIC MUREIN TRANSGLYCOSYLASE"/>
    <property type="match status" value="1"/>
</dbReference>
<keyword evidence="6 7" id="KW-0961">Cell wall biogenesis/degradation</keyword>
<keyword evidence="4 7" id="KW-0472">Membrane</keyword>
<dbReference type="Gene3D" id="3.30.160.60">
    <property type="entry name" value="Classic Zinc Finger"/>
    <property type="match status" value="1"/>
</dbReference>
<keyword evidence="9" id="KW-1185">Reference proteome</keyword>
<keyword evidence="3 7" id="KW-1133">Transmembrane helix</keyword>
<keyword evidence="7" id="KW-0997">Cell inner membrane</keyword>
<evidence type="ECO:0000313" key="9">
    <source>
        <dbReference type="Proteomes" id="UP000254720"/>
    </source>
</evidence>
<dbReference type="NCBIfam" id="TIGR00247">
    <property type="entry name" value="endolytic transglycosylase MltG"/>
    <property type="match status" value="1"/>
</dbReference>
<dbReference type="PANTHER" id="PTHR30518">
    <property type="entry name" value="ENDOLYTIC MUREIN TRANSGLYCOSYLASE"/>
    <property type="match status" value="1"/>
</dbReference>
<dbReference type="Gene3D" id="3.30.1490.480">
    <property type="entry name" value="Endolytic murein transglycosylase"/>
    <property type="match status" value="1"/>
</dbReference>
<dbReference type="GO" id="GO:0009252">
    <property type="term" value="P:peptidoglycan biosynthetic process"/>
    <property type="evidence" value="ECO:0007669"/>
    <property type="project" value="UniProtKB-UniRule"/>
</dbReference>
<comment type="caution">
    <text evidence="8">The sequence shown here is derived from an EMBL/GenBank/DDBJ whole genome shotgun (WGS) entry which is preliminary data.</text>
</comment>
<evidence type="ECO:0000313" key="8">
    <source>
        <dbReference type="EMBL" id="RDI46016.1"/>
    </source>
</evidence>
<dbReference type="Proteomes" id="UP000254720">
    <property type="component" value="Unassembled WGS sequence"/>
</dbReference>
<keyword evidence="5 7" id="KW-0456">Lyase</keyword>
<keyword evidence="1 7" id="KW-1003">Cell membrane</keyword>
<organism evidence="8 9">
    <name type="scientific">Aquicella lusitana</name>
    <dbReference type="NCBI Taxonomy" id="254246"/>
    <lineage>
        <taxon>Bacteria</taxon>
        <taxon>Pseudomonadati</taxon>
        <taxon>Pseudomonadota</taxon>
        <taxon>Gammaproteobacteria</taxon>
        <taxon>Legionellales</taxon>
        <taxon>Coxiellaceae</taxon>
        <taxon>Aquicella</taxon>
    </lineage>
</organism>
<dbReference type="EMBL" id="QQAX01000006">
    <property type="protein sequence ID" value="RDI46016.1"/>
    <property type="molecule type" value="Genomic_DNA"/>
</dbReference>
<gene>
    <name evidence="7" type="primary">mltG</name>
    <name evidence="8" type="ORF">C8D86_10620</name>
</gene>
<dbReference type="InterPro" id="IPR003770">
    <property type="entry name" value="MLTG-like"/>
</dbReference>
<keyword evidence="2 7" id="KW-0812">Transmembrane</keyword>
<accession>A0A370GRY7</accession>
<comment type="similarity">
    <text evidence="7">Belongs to the transglycosylase MltG family.</text>
</comment>
<dbReference type="GO" id="GO:0008932">
    <property type="term" value="F:lytic endotransglycosylase activity"/>
    <property type="evidence" value="ECO:0007669"/>
    <property type="project" value="UniProtKB-UniRule"/>
</dbReference>
<dbReference type="AlphaFoldDB" id="A0A370GRY7"/>
<dbReference type="Pfam" id="PF02618">
    <property type="entry name" value="YceG"/>
    <property type="match status" value="1"/>
</dbReference>
<proteinExistence type="inferred from homology"/>
<evidence type="ECO:0000256" key="5">
    <source>
        <dbReference type="ARBA" id="ARBA00023239"/>
    </source>
</evidence>
<feature type="site" description="Important for catalytic activity" evidence="7">
    <location>
        <position position="215"/>
    </location>
</feature>
<dbReference type="GO" id="GO:0005886">
    <property type="term" value="C:plasma membrane"/>
    <property type="evidence" value="ECO:0007669"/>
    <property type="project" value="UniProtKB-UniRule"/>
</dbReference>
<dbReference type="OrthoDB" id="9814591at2"/>
<sequence length="374" mass="42615">MKKSISYTLIVGVLLLGSFLGFCANALFSKVVTEENGVTYYLRPGISKKVVITELSQQGIIRHPLLFSLYVYPQKSSQLKTGEYLFPKGSTPASIWKQLTNGTGHVYHPFTIVPGWTFHQLREALNKAEGLRHVTSELNDKQIMERLGYPDLAPEGQFFPETYSYTRNNPDLVILKRAFDYMQKRLKEAWQNRAPDLPYKNEYEALTAASLIEKEAYLDAERPVIAGVLVNRIRHNMPLQFDPTVIYGMGDRYAGKIHKENLQEDTAYNTYVHKGLPPTPIAMPSLVSIEAAMHPQQNDYYYFVAKGDGSHQFSRTLDEHNTAVAKSIKRRESYFNPSRIQEYLNTLFPGTLKNYSQNAILLKAYPKIGSKLFV</sequence>
<name>A0A370GRY7_9COXI</name>
<comment type="function">
    <text evidence="7">Functions as a peptidoglycan terminase that cleaves nascent peptidoglycan strands endolytically to terminate their elongation.</text>
</comment>
<evidence type="ECO:0000256" key="3">
    <source>
        <dbReference type="ARBA" id="ARBA00022989"/>
    </source>
</evidence>
<dbReference type="RefSeq" id="WP_114833914.1">
    <property type="nucleotide sequence ID" value="NZ_LR699114.1"/>
</dbReference>
<evidence type="ECO:0000256" key="4">
    <source>
        <dbReference type="ARBA" id="ARBA00023136"/>
    </source>
</evidence>
<dbReference type="CDD" id="cd08010">
    <property type="entry name" value="MltG_like"/>
    <property type="match status" value="1"/>
</dbReference>
<evidence type="ECO:0000256" key="7">
    <source>
        <dbReference type="HAMAP-Rule" id="MF_02065"/>
    </source>
</evidence>
<dbReference type="GO" id="GO:0071555">
    <property type="term" value="P:cell wall organization"/>
    <property type="evidence" value="ECO:0007669"/>
    <property type="project" value="UniProtKB-KW"/>
</dbReference>
<dbReference type="HAMAP" id="MF_02065">
    <property type="entry name" value="MltG"/>
    <property type="match status" value="1"/>
</dbReference>
<reference evidence="8 9" key="1">
    <citation type="submission" date="2018-07" db="EMBL/GenBank/DDBJ databases">
        <title>Genomic Encyclopedia of Type Strains, Phase IV (KMG-IV): sequencing the most valuable type-strain genomes for metagenomic binning, comparative biology and taxonomic classification.</title>
        <authorList>
            <person name="Goeker M."/>
        </authorList>
    </citation>
    <scope>NUCLEOTIDE SEQUENCE [LARGE SCALE GENOMIC DNA]</scope>
    <source>
        <strain evidence="8 9">DSM 16500</strain>
    </source>
</reference>
<protein>
    <recommendedName>
        <fullName evidence="7">Endolytic murein transglycosylase</fullName>
        <ecNumber evidence="7">4.2.2.29</ecNumber>
    </recommendedName>
    <alternativeName>
        <fullName evidence="7">Peptidoglycan lytic transglycosylase</fullName>
    </alternativeName>
    <alternativeName>
        <fullName evidence="7">Peptidoglycan polymerization terminase</fullName>
    </alternativeName>
</protein>
<evidence type="ECO:0000256" key="2">
    <source>
        <dbReference type="ARBA" id="ARBA00022692"/>
    </source>
</evidence>
<evidence type="ECO:0000256" key="6">
    <source>
        <dbReference type="ARBA" id="ARBA00023316"/>
    </source>
</evidence>
<dbReference type="EC" id="4.2.2.29" evidence="7"/>
<evidence type="ECO:0000256" key="1">
    <source>
        <dbReference type="ARBA" id="ARBA00022475"/>
    </source>
</evidence>